<sequence>MFGVGSPPEVHSKVATGPPSIRTTSALTLVNSESKPVFTKVPPSPSYVVEVPSDIAIISKMCNRKWYKRHSCSYISGLPKSGESENRNEPNKNYFPFTDLSRRWELCTSITDNSRVNFPMTIRGTQDEGPYRYTAKNGVGRPLTKDVNMTIHCKCCSDGCYDYFFLPSSFCITSTYNRAENSRMFIRLS</sequence>
<evidence type="ECO:0000313" key="1">
    <source>
        <dbReference type="EMBL" id="RMX47392.1"/>
    </source>
</evidence>
<accession>A0A3M6U178</accession>
<dbReference type="EMBL" id="RCHS01002423">
    <property type="protein sequence ID" value="RMX47392.1"/>
    <property type="molecule type" value="Genomic_DNA"/>
</dbReference>
<organism evidence="1 2">
    <name type="scientific">Pocillopora damicornis</name>
    <name type="common">Cauliflower coral</name>
    <name type="synonym">Millepora damicornis</name>
    <dbReference type="NCBI Taxonomy" id="46731"/>
    <lineage>
        <taxon>Eukaryota</taxon>
        <taxon>Metazoa</taxon>
        <taxon>Cnidaria</taxon>
        <taxon>Anthozoa</taxon>
        <taxon>Hexacorallia</taxon>
        <taxon>Scleractinia</taxon>
        <taxon>Astrocoeniina</taxon>
        <taxon>Pocilloporidae</taxon>
        <taxon>Pocillopora</taxon>
    </lineage>
</organism>
<evidence type="ECO:0000313" key="2">
    <source>
        <dbReference type="Proteomes" id="UP000275408"/>
    </source>
</evidence>
<protein>
    <submittedName>
        <fullName evidence="1">Uncharacterized protein</fullName>
    </submittedName>
</protein>
<dbReference type="AlphaFoldDB" id="A0A3M6U178"/>
<gene>
    <name evidence="1" type="ORF">pdam_00018752</name>
</gene>
<dbReference type="Proteomes" id="UP000275408">
    <property type="component" value="Unassembled WGS sequence"/>
</dbReference>
<name>A0A3M6U178_POCDA</name>
<proteinExistence type="predicted"/>
<comment type="caution">
    <text evidence="1">The sequence shown here is derived from an EMBL/GenBank/DDBJ whole genome shotgun (WGS) entry which is preliminary data.</text>
</comment>
<reference evidence="1 2" key="1">
    <citation type="journal article" date="2018" name="Sci. Rep.">
        <title>Comparative analysis of the Pocillopora damicornis genome highlights role of immune system in coral evolution.</title>
        <authorList>
            <person name="Cunning R."/>
            <person name="Bay R.A."/>
            <person name="Gillette P."/>
            <person name="Baker A.C."/>
            <person name="Traylor-Knowles N."/>
        </authorList>
    </citation>
    <scope>NUCLEOTIDE SEQUENCE [LARGE SCALE GENOMIC DNA]</scope>
    <source>
        <strain evidence="1">RSMAS</strain>
        <tissue evidence="1">Whole animal</tissue>
    </source>
</reference>
<keyword evidence="2" id="KW-1185">Reference proteome</keyword>